<feature type="transmembrane region" description="Helical" evidence="1">
    <location>
        <begin position="158"/>
        <end position="175"/>
    </location>
</feature>
<feature type="transmembrane region" description="Helical" evidence="1">
    <location>
        <begin position="303"/>
        <end position="321"/>
    </location>
</feature>
<dbReference type="InterPro" id="IPR056704">
    <property type="entry name" value="DUF7802"/>
</dbReference>
<evidence type="ECO:0000259" key="2">
    <source>
        <dbReference type="Pfam" id="PF25085"/>
    </source>
</evidence>
<feature type="transmembrane region" description="Helical" evidence="1">
    <location>
        <begin position="274"/>
        <end position="291"/>
    </location>
</feature>
<dbReference type="PANTHER" id="PTHR35982:SF1">
    <property type="entry name" value="SPIROCYCLASE, AVEC FAMILY"/>
    <property type="match status" value="1"/>
</dbReference>
<evidence type="ECO:0000256" key="1">
    <source>
        <dbReference type="SAM" id="Phobius"/>
    </source>
</evidence>
<protein>
    <recommendedName>
        <fullName evidence="2">DUF7802 domain-containing protein</fullName>
    </recommendedName>
</protein>
<dbReference type="Pfam" id="PF25085">
    <property type="entry name" value="DUF7802"/>
    <property type="match status" value="1"/>
</dbReference>
<accession>A0A7J6LPS1</accession>
<feature type="transmembrane region" description="Helical" evidence="1">
    <location>
        <begin position="241"/>
        <end position="262"/>
    </location>
</feature>
<comment type="caution">
    <text evidence="3">The sequence shown here is derived from an EMBL/GenBank/DDBJ whole genome shotgun (WGS) entry which is preliminary data.</text>
</comment>
<keyword evidence="1" id="KW-0812">Transmembrane</keyword>
<keyword evidence="1" id="KW-1133">Transmembrane helix</keyword>
<feature type="transmembrane region" description="Helical" evidence="1">
    <location>
        <begin position="71"/>
        <end position="90"/>
    </location>
</feature>
<name>A0A7J6LPS1_PERCH</name>
<evidence type="ECO:0000313" key="3">
    <source>
        <dbReference type="EMBL" id="KAF4661204.1"/>
    </source>
</evidence>
<feature type="transmembrane region" description="Helical" evidence="1">
    <location>
        <begin position="214"/>
        <end position="234"/>
    </location>
</feature>
<proteinExistence type="predicted"/>
<dbReference type="AlphaFoldDB" id="A0A7J6LPS1"/>
<sequence>MSLSAATAVLSSGGVVTFPSPLFDTELLTIYNPLDLWGFNSSYVVAEYLYLLFAAATLSHAWKNSSTSSSLGLWFGCLLSGSIVELFTILSPEIGNFYHTQASVMLIGKTEPLYMLVGCYGGIQYLAVQLAFTAAGDTDTKAGRKLGVTLISGLAGRYLWSLLDIIGAHFLWWVWHESDKLYLAKASGVSAYTANLLSTTYLLAFLAYCNQVPIASSFWILAETASIGFIYSIVRRRNALLVSVTIAVITPLLLNIPFILLYHPFSNNYGHPEIPLYLLEAAAVIAVLLMVRGGHSVSSHRWLFYLAGSFVAINSAIFIAFQDRAGRNLRYSYGEPFTNSSCHGVTELVFWGTAERDRFLCPAKIGSDKLYTLSCLKGPLMEGRWYWLCGVGVSQEAFVEVCIEVLKTSALIFFLFAASLGGKRKII</sequence>
<gene>
    <name evidence="3" type="ORF">FOL47_006786</name>
</gene>
<dbReference type="EMBL" id="JAAPAO010000387">
    <property type="protein sequence ID" value="KAF4661204.1"/>
    <property type="molecule type" value="Genomic_DNA"/>
</dbReference>
<evidence type="ECO:0000313" key="4">
    <source>
        <dbReference type="Proteomes" id="UP000591131"/>
    </source>
</evidence>
<organism evidence="3 4">
    <name type="scientific">Perkinsus chesapeaki</name>
    <name type="common">Clam parasite</name>
    <name type="synonym">Perkinsus andrewsi</name>
    <dbReference type="NCBI Taxonomy" id="330153"/>
    <lineage>
        <taxon>Eukaryota</taxon>
        <taxon>Sar</taxon>
        <taxon>Alveolata</taxon>
        <taxon>Perkinsozoa</taxon>
        <taxon>Perkinsea</taxon>
        <taxon>Perkinsida</taxon>
        <taxon>Perkinsidae</taxon>
        <taxon>Perkinsus</taxon>
    </lineage>
</organism>
<dbReference type="Proteomes" id="UP000591131">
    <property type="component" value="Unassembled WGS sequence"/>
</dbReference>
<dbReference type="OrthoDB" id="188749at2759"/>
<dbReference type="PANTHER" id="PTHR35982">
    <property type="entry name" value="AGAP005361-PA"/>
    <property type="match status" value="1"/>
</dbReference>
<feature type="domain" description="DUF7802" evidence="2">
    <location>
        <begin position="36"/>
        <end position="414"/>
    </location>
</feature>
<feature type="transmembrane region" description="Helical" evidence="1">
    <location>
        <begin position="41"/>
        <end position="59"/>
    </location>
</feature>
<keyword evidence="4" id="KW-1185">Reference proteome</keyword>
<reference evidence="3 4" key="1">
    <citation type="submission" date="2020-04" db="EMBL/GenBank/DDBJ databases">
        <title>Perkinsus chesapeaki whole genome sequence.</title>
        <authorList>
            <person name="Bogema D.R."/>
        </authorList>
    </citation>
    <scope>NUCLEOTIDE SEQUENCE [LARGE SCALE GENOMIC DNA]</scope>
    <source>
        <strain evidence="3">ATCC PRA-425</strain>
    </source>
</reference>
<keyword evidence="1" id="KW-0472">Membrane</keyword>